<keyword evidence="1" id="KW-0614">Plasmid</keyword>
<evidence type="ECO:0000313" key="1">
    <source>
        <dbReference type="EMBL" id="BDD01483.1"/>
    </source>
</evidence>
<accession>A0ABM7VKG5</accession>
<name>A0ABM7VKG5_9BACT</name>
<dbReference type="Proteomes" id="UP001354989">
    <property type="component" value="Plasmid pPP2"/>
</dbReference>
<dbReference type="Pfam" id="PF14094">
    <property type="entry name" value="DUF4272"/>
    <property type="match status" value="1"/>
</dbReference>
<evidence type="ECO:0000313" key="2">
    <source>
        <dbReference type="Proteomes" id="UP001354989"/>
    </source>
</evidence>
<protein>
    <recommendedName>
        <fullName evidence="3">DUF4272 domain-containing protein</fullName>
    </recommendedName>
</protein>
<dbReference type="EMBL" id="AP025294">
    <property type="protein sequence ID" value="BDD01483.1"/>
    <property type="molecule type" value="Genomic_DNA"/>
</dbReference>
<evidence type="ECO:0008006" key="3">
    <source>
        <dbReference type="Google" id="ProtNLM"/>
    </source>
</evidence>
<dbReference type="InterPro" id="IPR025368">
    <property type="entry name" value="DUF4272"/>
</dbReference>
<proteinExistence type="predicted"/>
<keyword evidence="2" id="KW-1185">Reference proteome</keyword>
<geneLocation type="plasmid" evidence="1 2">
    <name>pPP2</name>
</geneLocation>
<sequence length="186" mass="21226">MISSFLSSLFGCSQENKSNTITPPITKPVENITASIDQKTRRAKSEKICESNGVPIYKNPNSLFVSSEKEVKLRNEDEVVDRTIALLYLGLKSEGLEQVHLDKMEEEYGISSKLSPVEKEYAYSSNPTDQQRTNANWRYESLHVLLWALGYIDELVYPNQMCNVADDVKIIYELGRTNLEKIKIEK</sequence>
<gene>
    <name evidence="1" type="ORF">PEPS_37630</name>
</gene>
<organism evidence="1 2">
    <name type="scientific">Persicobacter psychrovividus</name>
    <dbReference type="NCBI Taxonomy" id="387638"/>
    <lineage>
        <taxon>Bacteria</taxon>
        <taxon>Pseudomonadati</taxon>
        <taxon>Bacteroidota</taxon>
        <taxon>Cytophagia</taxon>
        <taxon>Cytophagales</taxon>
        <taxon>Persicobacteraceae</taxon>
        <taxon>Persicobacter</taxon>
    </lineage>
</organism>
<reference evidence="1 2" key="1">
    <citation type="submission" date="2021-12" db="EMBL/GenBank/DDBJ databases">
        <title>Genome sequencing of bacteria with rrn-lacking chromosome and rrn-plasmid.</title>
        <authorList>
            <person name="Anda M."/>
            <person name="Iwasaki W."/>
        </authorList>
    </citation>
    <scope>NUCLEOTIDE SEQUENCE [LARGE SCALE GENOMIC DNA]</scope>
    <source>
        <strain evidence="1 2">NBRC 101262</strain>
        <plasmid evidence="1 2">pPP2</plasmid>
    </source>
</reference>